<gene>
    <name evidence="1" type="ORF">ERUC_LOCUS1162</name>
</gene>
<organism evidence="1 2">
    <name type="scientific">Eruca vesicaria subsp. sativa</name>
    <name type="common">Garden rocket</name>
    <name type="synonym">Eruca sativa</name>
    <dbReference type="NCBI Taxonomy" id="29727"/>
    <lineage>
        <taxon>Eukaryota</taxon>
        <taxon>Viridiplantae</taxon>
        <taxon>Streptophyta</taxon>
        <taxon>Embryophyta</taxon>
        <taxon>Tracheophyta</taxon>
        <taxon>Spermatophyta</taxon>
        <taxon>Magnoliopsida</taxon>
        <taxon>eudicotyledons</taxon>
        <taxon>Gunneridae</taxon>
        <taxon>Pentapetalae</taxon>
        <taxon>rosids</taxon>
        <taxon>malvids</taxon>
        <taxon>Brassicales</taxon>
        <taxon>Brassicaceae</taxon>
        <taxon>Brassiceae</taxon>
        <taxon>Eruca</taxon>
    </lineage>
</organism>
<dbReference type="AlphaFoldDB" id="A0ABC8IY01"/>
<dbReference type="EMBL" id="CAKOAT010044447">
    <property type="protein sequence ID" value="CAH8288020.1"/>
    <property type="molecule type" value="Genomic_DNA"/>
</dbReference>
<evidence type="ECO:0000313" key="1">
    <source>
        <dbReference type="EMBL" id="CAH8288020.1"/>
    </source>
</evidence>
<name>A0ABC8IY01_ERUVS</name>
<dbReference type="Proteomes" id="UP001642260">
    <property type="component" value="Unassembled WGS sequence"/>
</dbReference>
<keyword evidence="2" id="KW-1185">Reference proteome</keyword>
<evidence type="ECO:0000313" key="2">
    <source>
        <dbReference type="Proteomes" id="UP001642260"/>
    </source>
</evidence>
<proteinExistence type="predicted"/>
<comment type="caution">
    <text evidence="1">The sequence shown here is derived from an EMBL/GenBank/DDBJ whole genome shotgun (WGS) entry which is preliminary data.</text>
</comment>
<sequence length="63" mass="7094">MGGWANAACGGWCLAVRNMKAAHELIQQWRTKWSSSGTEHPLNITIYQLHTIISVLSYLKTHL</sequence>
<protein>
    <submittedName>
        <fullName evidence="1">Uncharacterized protein</fullName>
    </submittedName>
</protein>
<accession>A0ABC8IY01</accession>
<reference evidence="1 2" key="1">
    <citation type="submission" date="2022-03" db="EMBL/GenBank/DDBJ databases">
        <authorList>
            <person name="Macdonald S."/>
            <person name="Ahmed S."/>
            <person name="Newling K."/>
        </authorList>
    </citation>
    <scope>NUCLEOTIDE SEQUENCE [LARGE SCALE GENOMIC DNA]</scope>
</reference>